<evidence type="ECO:0000313" key="6">
    <source>
        <dbReference type="EMBL" id="RJF72521.1"/>
    </source>
</evidence>
<keyword evidence="4" id="KW-0998">Cell outer membrane</keyword>
<sequence length="148" mass="15840">MKAIDTQDGFTLLELLVVISIIAILAAVLIPSLNGSRKRAFDTAARGCAKSIQTLQGISWVDDKIYKTIGSSSGQINKTLEGVDRSCLETNIYLVDRSVINTLSSNYTIDVWDKRGTAVITVTPRTLQTDTFGATPFSNTGAGGSNLP</sequence>
<dbReference type="RefSeq" id="WP_119764734.1">
    <property type="nucleotide sequence ID" value="NZ_QYUJ01000014.1"/>
</dbReference>
<feature type="transmembrane region" description="Helical" evidence="5">
    <location>
        <begin position="12"/>
        <end position="30"/>
    </location>
</feature>
<proteinExistence type="predicted"/>
<keyword evidence="5" id="KW-0812">Transmembrane</keyword>
<evidence type="ECO:0000256" key="5">
    <source>
        <dbReference type="SAM" id="Phobius"/>
    </source>
</evidence>
<evidence type="ECO:0000256" key="4">
    <source>
        <dbReference type="ARBA" id="ARBA00023237"/>
    </source>
</evidence>
<organism evidence="6 7">
    <name type="scientific">Deinococcus cavernae</name>
    <dbReference type="NCBI Taxonomy" id="2320857"/>
    <lineage>
        <taxon>Bacteria</taxon>
        <taxon>Thermotogati</taxon>
        <taxon>Deinococcota</taxon>
        <taxon>Deinococci</taxon>
        <taxon>Deinococcales</taxon>
        <taxon>Deinococcaceae</taxon>
        <taxon>Deinococcus</taxon>
    </lineage>
</organism>
<protein>
    <submittedName>
        <fullName evidence="6">Type II secretion system protein</fullName>
    </submittedName>
</protein>
<reference evidence="6 7" key="1">
    <citation type="submission" date="2018-09" db="EMBL/GenBank/DDBJ databases">
        <authorList>
            <person name="Zhu H."/>
        </authorList>
    </citation>
    <scope>NUCLEOTIDE SEQUENCE [LARGE SCALE GENOMIC DNA]</scope>
    <source>
        <strain evidence="6 7">K2S05-167</strain>
    </source>
</reference>
<keyword evidence="5" id="KW-0472">Membrane</keyword>
<evidence type="ECO:0000256" key="3">
    <source>
        <dbReference type="ARBA" id="ARBA00022764"/>
    </source>
</evidence>
<dbReference type="GO" id="GO:0009279">
    <property type="term" value="C:cell outer membrane"/>
    <property type="evidence" value="ECO:0007669"/>
    <property type="project" value="UniProtKB-SubCell"/>
</dbReference>
<name>A0A418V8T7_9DEIO</name>
<comment type="subcellular location">
    <subcellularLocation>
        <location evidence="1">Cell outer membrane</location>
        <topology evidence="1">Single-pass membrane protein</topology>
    </subcellularLocation>
    <subcellularLocation>
        <location evidence="2">Periplasm</location>
    </subcellularLocation>
</comment>
<keyword evidence="3" id="KW-0574">Periplasm</keyword>
<dbReference type="Pfam" id="PF07963">
    <property type="entry name" value="N_methyl"/>
    <property type="match status" value="1"/>
</dbReference>
<keyword evidence="7" id="KW-1185">Reference proteome</keyword>
<gene>
    <name evidence="6" type="ORF">D3875_14150</name>
</gene>
<dbReference type="NCBIfam" id="TIGR02532">
    <property type="entry name" value="IV_pilin_GFxxxE"/>
    <property type="match status" value="1"/>
</dbReference>
<dbReference type="GO" id="GO:0042597">
    <property type="term" value="C:periplasmic space"/>
    <property type="evidence" value="ECO:0007669"/>
    <property type="project" value="UniProtKB-SubCell"/>
</dbReference>
<keyword evidence="5" id="KW-1133">Transmembrane helix</keyword>
<accession>A0A418V8T7</accession>
<dbReference type="InterPro" id="IPR012902">
    <property type="entry name" value="N_methyl_site"/>
</dbReference>
<dbReference type="SUPFAM" id="SSF54523">
    <property type="entry name" value="Pili subunits"/>
    <property type="match status" value="1"/>
</dbReference>
<dbReference type="Gene3D" id="3.30.700.10">
    <property type="entry name" value="Glycoprotein, Type 4 Pilin"/>
    <property type="match status" value="1"/>
</dbReference>
<dbReference type="AlphaFoldDB" id="A0A418V8T7"/>
<dbReference type="EMBL" id="QYUJ01000014">
    <property type="protein sequence ID" value="RJF72521.1"/>
    <property type="molecule type" value="Genomic_DNA"/>
</dbReference>
<evidence type="ECO:0000256" key="2">
    <source>
        <dbReference type="ARBA" id="ARBA00004418"/>
    </source>
</evidence>
<dbReference type="InterPro" id="IPR045584">
    <property type="entry name" value="Pilin-like"/>
</dbReference>
<comment type="caution">
    <text evidence="6">The sequence shown here is derived from an EMBL/GenBank/DDBJ whole genome shotgun (WGS) entry which is preliminary data.</text>
</comment>
<dbReference type="Proteomes" id="UP000286287">
    <property type="component" value="Unassembled WGS sequence"/>
</dbReference>
<evidence type="ECO:0000256" key="1">
    <source>
        <dbReference type="ARBA" id="ARBA00004203"/>
    </source>
</evidence>
<dbReference type="OrthoDB" id="73176at2"/>
<evidence type="ECO:0000313" key="7">
    <source>
        <dbReference type="Proteomes" id="UP000286287"/>
    </source>
</evidence>